<evidence type="ECO:0000256" key="1">
    <source>
        <dbReference type="SAM" id="Phobius"/>
    </source>
</evidence>
<dbReference type="EMBL" id="SACQ01000003">
    <property type="protein sequence ID" value="RVU31073.1"/>
    <property type="molecule type" value="Genomic_DNA"/>
</dbReference>
<gene>
    <name evidence="2" type="ORF">EOE65_08685</name>
</gene>
<organism evidence="2 3">
    <name type="scientific">Neptunomonas marina</name>
    <dbReference type="NCBI Taxonomy" id="1815562"/>
    <lineage>
        <taxon>Bacteria</taxon>
        <taxon>Pseudomonadati</taxon>
        <taxon>Pseudomonadota</taxon>
        <taxon>Gammaproteobacteria</taxon>
        <taxon>Oceanospirillales</taxon>
        <taxon>Oceanospirillaceae</taxon>
        <taxon>Neptunomonas</taxon>
    </lineage>
</organism>
<dbReference type="RefSeq" id="WP_127693918.1">
    <property type="nucleotide sequence ID" value="NZ_SACQ01000003.1"/>
</dbReference>
<reference evidence="2 3" key="1">
    <citation type="submission" date="2019-01" db="EMBL/GenBank/DDBJ databases">
        <authorList>
            <person name="Chen W.-M."/>
        </authorList>
    </citation>
    <scope>NUCLEOTIDE SEQUENCE [LARGE SCALE GENOMIC DNA]</scope>
    <source>
        <strain evidence="2 3">HPM-16</strain>
    </source>
</reference>
<name>A0A437Q9P6_9GAMM</name>
<dbReference type="AlphaFoldDB" id="A0A437Q9P6"/>
<proteinExistence type="predicted"/>
<keyword evidence="1" id="KW-0812">Transmembrane</keyword>
<feature type="transmembrane region" description="Helical" evidence="1">
    <location>
        <begin position="44"/>
        <end position="64"/>
    </location>
</feature>
<protein>
    <submittedName>
        <fullName evidence="2">Uncharacterized protein</fullName>
    </submittedName>
</protein>
<feature type="transmembrane region" description="Helical" evidence="1">
    <location>
        <begin position="6"/>
        <end position="24"/>
    </location>
</feature>
<keyword evidence="3" id="KW-1185">Reference proteome</keyword>
<keyword evidence="1" id="KW-1133">Transmembrane helix</keyword>
<evidence type="ECO:0000313" key="2">
    <source>
        <dbReference type="EMBL" id="RVU31073.1"/>
    </source>
</evidence>
<dbReference type="Proteomes" id="UP000282818">
    <property type="component" value="Unassembled WGS sequence"/>
</dbReference>
<accession>A0A437Q9P6</accession>
<feature type="transmembrane region" description="Helical" evidence="1">
    <location>
        <begin position="101"/>
        <end position="120"/>
    </location>
</feature>
<evidence type="ECO:0000313" key="3">
    <source>
        <dbReference type="Proteomes" id="UP000282818"/>
    </source>
</evidence>
<sequence length="141" mass="16384">MFFTLMAVTFGISAFVAWLSVTLFKRPLAEIFERIIKDPISVAWQKYVVFATYVVGVSGGVRIYQLERYITAPHHDAEIITLSAERWVLELYRTVIETLQSIAWMYLIVFIFALVAYVIVKGFEFKYRSYEAPKPTPEKKD</sequence>
<keyword evidence="1" id="KW-0472">Membrane</keyword>
<comment type="caution">
    <text evidence="2">The sequence shown here is derived from an EMBL/GenBank/DDBJ whole genome shotgun (WGS) entry which is preliminary data.</text>
</comment>